<keyword evidence="8" id="KW-0479">Metal-binding</keyword>
<evidence type="ECO:0000256" key="1">
    <source>
        <dbReference type="ARBA" id="ARBA00001942"/>
    </source>
</evidence>
<dbReference type="Proteomes" id="UP000315540">
    <property type="component" value="Unassembled WGS sequence"/>
</dbReference>
<dbReference type="CDD" id="cd02754">
    <property type="entry name" value="MopB_Nitrate-R-NapA-like"/>
    <property type="match status" value="1"/>
</dbReference>
<dbReference type="InterPro" id="IPR006656">
    <property type="entry name" value="Mopterin_OxRdtase"/>
</dbReference>
<name>A0A504IUQ3_9FLAO</name>
<comment type="caution">
    <text evidence="15">The sequence shown here is derived from an EMBL/GenBank/DDBJ whole genome shotgun (WGS) entry which is preliminary data.</text>
</comment>
<dbReference type="InterPro" id="IPR041575">
    <property type="entry name" value="Rubredoxin_C"/>
</dbReference>
<dbReference type="Gene3D" id="3.40.228.10">
    <property type="entry name" value="Dimethylsulfoxide Reductase, domain 2"/>
    <property type="match status" value="1"/>
</dbReference>
<comment type="cofactor">
    <cofactor evidence="3">
        <name>FAD</name>
        <dbReference type="ChEBI" id="CHEBI:57692"/>
    </cofactor>
</comment>
<evidence type="ECO:0000256" key="9">
    <source>
        <dbReference type="ARBA" id="ARBA00022827"/>
    </source>
</evidence>
<organism evidence="15 16">
    <name type="scientific">Aquimarina algicola</name>
    <dbReference type="NCBI Taxonomy" id="2589995"/>
    <lineage>
        <taxon>Bacteria</taxon>
        <taxon>Pseudomonadati</taxon>
        <taxon>Bacteroidota</taxon>
        <taxon>Flavobacteriia</taxon>
        <taxon>Flavobacteriales</taxon>
        <taxon>Flavobacteriaceae</taxon>
        <taxon>Aquimarina</taxon>
    </lineage>
</organism>
<sequence length="1183" mass="132916">MSAFKTYKTTCSYCGVGCGIIAKKDRRGVITVEGDPDHPVNRGMLCSKGMNLHHVVQDKEDRILYPEMRWSKEHARERVSWDQALDRAAKVFNTIIKKHGPDSVGFYVSGQCLTEEYYLVNKLTKGFIGTNNLDTNSRLCMSSAVVGYKQAFGEDSVPISYDDIELADCFMIAGANPAWCHPILYRRIEARKEKNPSTKIIVVDPRKTQSCDIADLHLQILPGTDVALYNAIAKRLIDRKKIDKSFIHGHTDNFNALKESVCSFSLTEYAKICGITVAEIKKAASYISNAKGFITLWAMGLNQSSIGVNKNNALINLSLLTGHIGKPGSGPFSLTGQPNAMGGREVGGMANLLAAHKDLANDHHRREVANFWGGKEISSKPGLTATEMFDALENGKLKAVWIICTNPLVSLPNANKVEKALKNAKFVVVQDISNRSETIEHADLVLPAAGWAEKEGTMTNSERRITYLDKVVDPPGEALPDVEILWRFARKMGYKGFDYNSAEEVYKEHCSLTKGTNIDISGLNYIRLKTEGSFQWPVPKNNHAGTERLFEDKKFYTDTGNAKFVVPKFIKPTSEICTEKYPLILTSGRIRDQWHTRTKTGKVNRLLTHIRDPYIEVNQVDAFLRKLNDGDIAIVESKRGKVRVRVKVCDTLNKGVVFMPIHWGKVFGNDYGRVNNLTTNIVDPMSKEPDFKFSAVQVSKYVKSKQKICVIGAGTAAYRFIQTYREYNTDDEIVVFSKESHPFYNRVLLPEYVSEELKWEQLQKMREGSMESLDVKLYTDNPINEINREEKYIIDSKGVQHDYDVILMATGSRAFIPKEVPLHLPGRFTMRDRGDADRLKTYLDQTGLPDHHQHVTIVGGGLLGLELAAALRKKKVKITIVQRGNRLMERQLDEVASQLLAEDVREKGIIIHFDNEVDTVLNQETGELLVNLKSGKSFQCHAVVYAIGTIPNIDLAKKVDIDCRRGILVNQYMQSCDKDIFAIGEIAEFNGNLYGITAAAEQQADIVAKYLLGDFSAIYRGSVFMNILKFEDLDLCSIGNIDMPKNDLSYEEVVFTDVRKRFYKRCIIKNDRLVGAILMGDKSEFAEFKRYIEEKIELSEKREELLRSSRSSEPVIGKLICSCSQVGEGNLQKAIKSGCTDFSELCNRTGAGLGCGSCKPEVKEILNNYEQRGNEKRTKIIQN</sequence>
<dbReference type="GO" id="GO:0046872">
    <property type="term" value="F:metal ion binding"/>
    <property type="evidence" value="ECO:0007669"/>
    <property type="project" value="UniProtKB-KW"/>
</dbReference>
<dbReference type="PRINTS" id="PR00368">
    <property type="entry name" value="FADPNR"/>
</dbReference>
<comment type="cofactor">
    <cofactor evidence="1">
        <name>Mo-bis(molybdopterin guanine dinucleotide)</name>
        <dbReference type="ChEBI" id="CHEBI:60539"/>
    </cofactor>
</comment>
<evidence type="ECO:0000256" key="3">
    <source>
        <dbReference type="ARBA" id="ARBA00001974"/>
    </source>
</evidence>
<gene>
    <name evidence="15" type="ORF">FHK87_22545</name>
</gene>
<dbReference type="PROSITE" id="PS51669">
    <property type="entry name" value="4FE4S_MOW_BIS_MGD"/>
    <property type="match status" value="1"/>
</dbReference>
<dbReference type="GO" id="GO:0045333">
    <property type="term" value="P:cellular respiration"/>
    <property type="evidence" value="ECO:0007669"/>
    <property type="project" value="UniProtKB-ARBA"/>
</dbReference>
<dbReference type="InterPro" id="IPR009010">
    <property type="entry name" value="Asp_de-COase-like_dom_sf"/>
</dbReference>
<dbReference type="InterPro" id="IPR050123">
    <property type="entry name" value="Prok_molybdopt-oxidoreductase"/>
</dbReference>
<dbReference type="InterPro" id="IPR006963">
    <property type="entry name" value="Mopterin_OxRdtase_4Fe-4S_dom"/>
</dbReference>
<dbReference type="SMART" id="SM00926">
    <property type="entry name" value="Molybdop_Fe4S4"/>
    <property type="match status" value="1"/>
</dbReference>
<keyword evidence="16" id="KW-1185">Reference proteome</keyword>
<evidence type="ECO:0000259" key="14">
    <source>
        <dbReference type="PROSITE" id="PS51669"/>
    </source>
</evidence>
<dbReference type="PRINTS" id="PR00411">
    <property type="entry name" value="PNDRDTASEI"/>
</dbReference>
<dbReference type="Pfam" id="PF18267">
    <property type="entry name" value="Rubredoxin_C"/>
    <property type="match status" value="1"/>
</dbReference>
<accession>A0A504IUQ3</accession>
<dbReference type="SUPFAM" id="SSF53706">
    <property type="entry name" value="Formate dehydrogenase/DMSO reductase, domains 1-3"/>
    <property type="match status" value="1"/>
</dbReference>
<evidence type="ECO:0000256" key="12">
    <source>
        <dbReference type="ARBA" id="ARBA00023014"/>
    </source>
</evidence>
<dbReference type="Pfam" id="PF04324">
    <property type="entry name" value="Fer2_BFD"/>
    <property type="match status" value="1"/>
</dbReference>
<evidence type="ECO:0000256" key="7">
    <source>
        <dbReference type="ARBA" id="ARBA00022630"/>
    </source>
</evidence>
<evidence type="ECO:0000313" key="15">
    <source>
        <dbReference type="EMBL" id="TPN82207.1"/>
    </source>
</evidence>
<reference evidence="15 16" key="1">
    <citation type="submission" date="2019-06" db="EMBL/GenBank/DDBJ databases">
        <authorList>
            <person name="Meng X."/>
        </authorList>
    </citation>
    <scope>NUCLEOTIDE SEQUENCE [LARGE SCALE GENOMIC DNA]</scope>
    <source>
        <strain evidence="15 16">M625</strain>
    </source>
</reference>
<dbReference type="Pfam" id="PF07992">
    <property type="entry name" value="Pyr_redox_2"/>
    <property type="match status" value="1"/>
</dbReference>
<evidence type="ECO:0000256" key="5">
    <source>
        <dbReference type="ARBA" id="ARBA00022485"/>
    </source>
</evidence>
<dbReference type="Pfam" id="PF04879">
    <property type="entry name" value="Molybdop_Fe4S4"/>
    <property type="match status" value="1"/>
</dbReference>
<dbReference type="GO" id="GO:0043546">
    <property type="term" value="F:molybdopterin cofactor binding"/>
    <property type="evidence" value="ECO:0007669"/>
    <property type="project" value="InterPro"/>
</dbReference>
<protein>
    <submittedName>
        <fullName evidence="15">NAD(P)H-nitrite reductase</fullName>
    </submittedName>
</protein>
<evidence type="ECO:0000256" key="2">
    <source>
        <dbReference type="ARBA" id="ARBA00001966"/>
    </source>
</evidence>
<dbReference type="InterPro" id="IPR007419">
    <property type="entry name" value="BFD-like_2Fe2S-bd_dom"/>
</dbReference>
<comment type="cofactor">
    <cofactor evidence="2">
        <name>[4Fe-4S] cluster</name>
        <dbReference type="ChEBI" id="CHEBI:49883"/>
    </cofactor>
</comment>
<keyword evidence="7" id="KW-0285">Flavoprotein</keyword>
<dbReference type="InterPro" id="IPR006657">
    <property type="entry name" value="MoPterin_dinucl-bd_dom"/>
</dbReference>
<dbReference type="Gene3D" id="1.10.10.1100">
    <property type="entry name" value="BFD-like [2Fe-2S]-binding domain"/>
    <property type="match status" value="1"/>
</dbReference>
<dbReference type="Gene3D" id="3.50.50.60">
    <property type="entry name" value="FAD/NAD(P)-binding domain"/>
    <property type="match status" value="2"/>
</dbReference>
<keyword evidence="13" id="KW-0534">Nitrate assimilation</keyword>
<keyword evidence="9" id="KW-0274">FAD</keyword>
<evidence type="ECO:0000256" key="10">
    <source>
        <dbReference type="ARBA" id="ARBA00023002"/>
    </source>
</evidence>
<dbReference type="GO" id="GO:0016491">
    <property type="term" value="F:oxidoreductase activity"/>
    <property type="evidence" value="ECO:0007669"/>
    <property type="project" value="UniProtKB-KW"/>
</dbReference>
<evidence type="ECO:0000256" key="6">
    <source>
        <dbReference type="ARBA" id="ARBA00022505"/>
    </source>
</evidence>
<dbReference type="CDD" id="cd02791">
    <property type="entry name" value="MopB_CT_Nitrate-R-NapA-like"/>
    <property type="match status" value="1"/>
</dbReference>
<evidence type="ECO:0000256" key="11">
    <source>
        <dbReference type="ARBA" id="ARBA00023004"/>
    </source>
</evidence>
<keyword evidence="10" id="KW-0560">Oxidoreductase</keyword>
<dbReference type="Pfam" id="PF00384">
    <property type="entry name" value="Molybdopterin"/>
    <property type="match status" value="1"/>
</dbReference>
<dbReference type="RefSeq" id="WP_140597061.1">
    <property type="nucleotide sequence ID" value="NZ_VFWZ01000009.1"/>
</dbReference>
<comment type="similarity">
    <text evidence="4">Belongs to the prokaryotic molybdopterin-containing oxidoreductase family. NasA/NapA/NarB subfamily.</text>
</comment>
<evidence type="ECO:0000256" key="8">
    <source>
        <dbReference type="ARBA" id="ARBA00022723"/>
    </source>
</evidence>
<dbReference type="AlphaFoldDB" id="A0A504IUQ3"/>
<keyword evidence="6" id="KW-0500">Molybdenum</keyword>
<dbReference type="InterPro" id="IPR041854">
    <property type="entry name" value="BFD-like_2Fe2S-bd_dom_sf"/>
</dbReference>
<keyword evidence="12" id="KW-0411">Iron-sulfur</keyword>
<evidence type="ECO:0000313" key="16">
    <source>
        <dbReference type="Proteomes" id="UP000315540"/>
    </source>
</evidence>
<dbReference type="Pfam" id="PF01568">
    <property type="entry name" value="Molydop_binding"/>
    <property type="match status" value="1"/>
</dbReference>
<dbReference type="SUPFAM" id="SSF51905">
    <property type="entry name" value="FAD/NAD(P)-binding domain"/>
    <property type="match status" value="2"/>
</dbReference>
<dbReference type="InterPro" id="IPR016156">
    <property type="entry name" value="FAD/NAD-linked_Rdtase_dimer_sf"/>
</dbReference>
<dbReference type="Gene3D" id="3.30.390.30">
    <property type="match status" value="1"/>
</dbReference>
<dbReference type="GO" id="GO:0016020">
    <property type="term" value="C:membrane"/>
    <property type="evidence" value="ECO:0007669"/>
    <property type="project" value="TreeGrafter"/>
</dbReference>
<evidence type="ECO:0000256" key="4">
    <source>
        <dbReference type="ARBA" id="ARBA00008747"/>
    </source>
</evidence>
<dbReference type="OrthoDB" id="9792592at2"/>
<dbReference type="SUPFAM" id="SSF50692">
    <property type="entry name" value="ADC-like"/>
    <property type="match status" value="1"/>
</dbReference>
<feature type="domain" description="4Fe-4S Mo/W bis-MGD-type" evidence="14">
    <location>
        <begin position="4"/>
        <end position="60"/>
    </location>
</feature>
<proteinExistence type="inferred from homology"/>
<evidence type="ECO:0000256" key="13">
    <source>
        <dbReference type="ARBA" id="ARBA00023063"/>
    </source>
</evidence>
<dbReference type="InterPro" id="IPR036188">
    <property type="entry name" value="FAD/NAD-bd_sf"/>
</dbReference>
<dbReference type="GO" id="GO:0051539">
    <property type="term" value="F:4 iron, 4 sulfur cluster binding"/>
    <property type="evidence" value="ECO:0007669"/>
    <property type="project" value="UniProtKB-KW"/>
</dbReference>
<dbReference type="Gene3D" id="3.40.50.740">
    <property type="match status" value="1"/>
</dbReference>
<dbReference type="PANTHER" id="PTHR43105">
    <property type="entry name" value="RESPIRATORY NITRATE REDUCTASE"/>
    <property type="match status" value="1"/>
</dbReference>
<dbReference type="EMBL" id="VFWZ01000009">
    <property type="protein sequence ID" value="TPN82207.1"/>
    <property type="molecule type" value="Genomic_DNA"/>
</dbReference>
<dbReference type="GO" id="GO:0042128">
    <property type="term" value="P:nitrate assimilation"/>
    <property type="evidence" value="ECO:0007669"/>
    <property type="project" value="UniProtKB-KW"/>
</dbReference>
<dbReference type="Gene3D" id="2.20.25.90">
    <property type="entry name" value="ADC-like domains"/>
    <property type="match status" value="1"/>
</dbReference>
<dbReference type="Gene3D" id="2.40.40.20">
    <property type="match status" value="1"/>
</dbReference>
<dbReference type="PANTHER" id="PTHR43105:SF9">
    <property type="entry name" value="NADPH-FE(3+) OXIDOREDUCTASE SUBUNIT ALPHA"/>
    <property type="match status" value="1"/>
</dbReference>
<keyword evidence="11" id="KW-0408">Iron</keyword>
<dbReference type="InterPro" id="IPR023753">
    <property type="entry name" value="FAD/NAD-binding_dom"/>
</dbReference>
<dbReference type="InterPro" id="IPR041957">
    <property type="entry name" value="CT_Nitrate-R-NapA-like"/>
</dbReference>
<keyword evidence="5" id="KW-0004">4Fe-4S</keyword>